<reference evidence="3 4" key="1">
    <citation type="submission" date="2017-10" db="EMBL/GenBank/DDBJ databases">
        <title>Draft genome of Longimonas halophila.</title>
        <authorList>
            <person name="Goh K.M."/>
            <person name="Shamsir M.S."/>
            <person name="Lim S.W."/>
        </authorList>
    </citation>
    <scope>NUCLEOTIDE SEQUENCE [LARGE SCALE GENOMIC DNA]</scope>
    <source>
        <strain evidence="3 4">KCTC 42399</strain>
    </source>
</reference>
<dbReference type="InterPro" id="IPR026444">
    <property type="entry name" value="Secre_tail"/>
</dbReference>
<evidence type="ECO:0000259" key="2">
    <source>
        <dbReference type="Pfam" id="PF18962"/>
    </source>
</evidence>
<feature type="domain" description="Secretion system C-terminal sorting" evidence="2">
    <location>
        <begin position="285"/>
        <end position="361"/>
    </location>
</feature>
<dbReference type="NCBIfam" id="TIGR04183">
    <property type="entry name" value="Por_Secre_tail"/>
    <property type="match status" value="1"/>
</dbReference>
<dbReference type="OrthoDB" id="1490051at2"/>
<keyword evidence="4" id="KW-1185">Reference proteome</keyword>
<keyword evidence="1" id="KW-0732">Signal</keyword>
<feature type="signal peptide" evidence="1">
    <location>
        <begin position="1"/>
        <end position="33"/>
    </location>
</feature>
<dbReference type="AlphaFoldDB" id="A0A2H3P3Z7"/>
<comment type="caution">
    <text evidence="3">The sequence shown here is derived from an EMBL/GenBank/DDBJ whole genome shotgun (WGS) entry which is preliminary data.</text>
</comment>
<sequence length="363" mass="39419">MYTATSFRIMGSAGWGAFLVLLCAAFAGAPVHAQSSPFTNCPAEPNADNATVRLLETVSVEFPDGTTQFSTGDEIAFFTNDDVCAGRTIWDDSNPDSRVLSISGPPGAVGSEVDGYANDEPLQLSVWQASTDRRFDVAPSDIGYTPCDGSDPLCRDDGRYESDVIFTVEAVGSGVLPVELSSFALRLRGNRAQAIWRTLSETNNSGFTIQHRRDTTHTWQALGFVPGRGTTTTPHRYNFTTDPLAYGAHHFRLLQHDHDGTTTEIANQAVVHRLTEMPLVLSIAPQPVRSQATLTLTTATAQPTRVDLFDLLGRHVQLLHHGPLSPSTPHTIMLNTAGLSSGQYIVRVQSGSDRLTRRVVVLR</sequence>
<name>A0A2H3P3Z7_9BACT</name>
<evidence type="ECO:0000256" key="1">
    <source>
        <dbReference type="SAM" id="SignalP"/>
    </source>
</evidence>
<dbReference type="Proteomes" id="UP000221024">
    <property type="component" value="Unassembled WGS sequence"/>
</dbReference>
<gene>
    <name evidence="3" type="ORF">CRI93_00475</name>
</gene>
<protein>
    <recommendedName>
        <fullName evidence="2">Secretion system C-terminal sorting domain-containing protein</fullName>
    </recommendedName>
</protein>
<proteinExistence type="predicted"/>
<dbReference type="EMBL" id="PDEP01000001">
    <property type="protein sequence ID" value="PEN09239.1"/>
    <property type="molecule type" value="Genomic_DNA"/>
</dbReference>
<accession>A0A2H3P3Z7</accession>
<evidence type="ECO:0000313" key="3">
    <source>
        <dbReference type="EMBL" id="PEN09239.1"/>
    </source>
</evidence>
<dbReference type="Pfam" id="PF18962">
    <property type="entry name" value="Por_Secre_tail"/>
    <property type="match status" value="1"/>
</dbReference>
<organism evidence="3 4">
    <name type="scientific">Longimonas halophila</name>
    <dbReference type="NCBI Taxonomy" id="1469170"/>
    <lineage>
        <taxon>Bacteria</taxon>
        <taxon>Pseudomonadati</taxon>
        <taxon>Rhodothermota</taxon>
        <taxon>Rhodothermia</taxon>
        <taxon>Rhodothermales</taxon>
        <taxon>Salisaetaceae</taxon>
        <taxon>Longimonas</taxon>
    </lineage>
</organism>
<evidence type="ECO:0000313" key="4">
    <source>
        <dbReference type="Proteomes" id="UP000221024"/>
    </source>
</evidence>
<feature type="chain" id="PRO_5013957789" description="Secretion system C-terminal sorting domain-containing protein" evidence="1">
    <location>
        <begin position="34"/>
        <end position="363"/>
    </location>
</feature>